<feature type="region of interest" description="Disordered" evidence="1">
    <location>
        <begin position="29"/>
        <end position="64"/>
    </location>
</feature>
<sequence>MPSSTRRNKEHTLLFSDPARLKRTIRKGKRTASIDNNTCSSTDARLPPSTETTLSCMPSSTRRNKEHTLLFSDPARLKRTIRKGKRTASIDNNTCSSTDARLPPSTETTLS</sequence>
<evidence type="ECO:0000256" key="1">
    <source>
        <dbReference type="SAM" id="MobiDB-lite"/>
    </source>
</evidence>
<name>A0A8S9QB91_BRACR</name>
<feature type="compositionally biased region" description="Polar residues" evidence="1">
    <location>
        <begin position="89"/>
        <end position="111"/>
    </location>
</feature>
<gene>
    <name evidence="2" type="ORF">F2Q69_00020370</name>
</gene>
<proteinExistence type="predicted"/>
<protein>
    <submittedName>
        <fullName evidence="2">Uncharacterized protein</fullName>
    </submittedName>
</protein>
<reference evidence="2" key="1">
    <citation type="submission" date="2019-12" db="EMBL/GenBank/DDBJ databases">
        <title>Genome sequencing and annotation of Brassica cretica.</title>
        <authorList>
            <person name="Studholme D.J."/>
            <person name="Sarris P."/>
        </authorList>
    </citation>
    <scope>NUCLEOTIDE SEQUENCE</scope>
    <source>
        <strain evidence="2">PFS-109/04</strain>
        <tissue evidence="2">Leaf</tissue>
    </source>
</reference>
<organism evidence="2 3">
    <name type="scientific">Brassica cretica</name>
    <name type="common">Mustard</name>
    <dbReference type="NCBI Taxonomy" id="69181"/>
    <lineage>
        <taxon>Eukaryota</taxon>
        <taxon>Viridiplantae</taxon>
        <taxon>Streptophyta</taxon>
        <taxon>Embryophyta</taxon>
        <taxon>Tracheophyta</taxon>
        <taxon>Spermatophyta</taxon>
        <taxon>Magnoliopsida</taxon>
        <taxon>eudicotyledons</taxon>
        <taxon>Gunneridae</taxon>
        <taxon>Pentapetalae</taxon>
        <taxon>rosids</taxon>
        <taxon>malvids</taxon>
        <taxon>Brassicales</taxon>
        <taxon>Brassicaceae</taxon>
        <taxon>Brassiceae</taxon>
        <taxon>Brassica</taxon>
    </lineage>
</organism>
<comment type="caution">
    <text evidence="2">The sequence shown here is derived from an EMBL/GenBank/DDBJ whole genome shotgun (WGS) entry which is preliminary data.</text>
</comment>
<dbReference type="AlphaFoldDB" id="A0A8S9QB91"/>
<accession>A0A8S9QB91</accession>
<dbReference type="EMBL" id="QGKX02001290">
    <property type="protein sequence ID" value="KAF3539407.1"/>
    <property type="molecule type" value="Genomic_DNA"/>
</dbReference>
<evidence type="ECO:0000313" key="3">
    <source>
        <dbReference type="Proteomes" id="UP000712600"/>
    </source>
</evidence>
<feature type="compositionally biased region" description="Polar residues" evidence="1">
    <location>
        <begin position="33"/>
        <end position="61"/>
    </location>
</feature>
<feature type="region of interest" description="Disordered" evidence="1">
    <location>
        <begin position="82"/>
        <end position="111"/>
    </location>
</feature>
<evidence type="ECO:0000313" key="2">
    <source>
        <dbReference type="EMBL" id="KAF3539407.1"/>
    </source>
</evidence>
<dbReference type="Proteomes" id="UP000712600">
    <property type="component" value="Unassembled WGS sequence"/>
</dbReference>